<dbReference type="AlphaFoldDB" id="A0A392SV44"/>
<name>A0A392SV44_9FABA</name>
<sequence>WPGPSSWLSLTFWACVAERDFPSLSELVASARQGSPVTLKSSVLRRQLLAERGLARGLDQIIF</sequence>
<evidence type="ECO:0000256" key="1">
    <source>
        <dbReference type="SAM" id="SignalP"/>
    </source>
</evidence>
<feature type="non-terminal residue" evidence="2">
    <location>
        <position position="1"/>
    </location>
</feature>
<evidence type="ECO:0000313" key="3">
    <source>
        <dbReference type="Proteomes" id="UP000265520"/>
    </source>
</evidence>
<evidence type="ECO:0000313" key="2">
    <source>
        <dbReference type="EMBL" id="MCI52748.1"/>
    </source>
</evidence>
<dbReference type="EMBL" id="LXQA010452298">
    <property type="protein sequence ID" value="MCI52748.1"/>
    <property type="molecule type" value="Genomic_DNA"/>
</dbReference>
<feature type="signal peptide" evidence="1">
    <location>
        <begin position="1"/>
        <end position="17"/>
    </location>
</feature>
<feature type="chain" id="PRO_5017455530" evidence="1">
    <location>
        <begin position="18"/>
        <end position="63"/>
    </location>
</feature>
<keyword evidence="3" id="KW-1185">Reference proteome</keyword>
<proteinExistence type="predicted"/>
<reference evidence="2 3" key="1">
    <citation type="journal article" date="2018" name="Front. Plant Sci.">
        <title>Red Clover (Trifolium pratense) and Zigzag Clover (T. medium) - A Picture of Genomic Similarities and Differences.</title>
        <authorList>
            <person name="Dluhosova J."/>
            <person name="Istvanek J."/>
            <person name="Nedelnik J."/>
            <person name="Repkova J."/>
        </authorList>
    </citation>
    <scope>NUCLEOTIDE SEQUENCE [LARGE SCALE GENOMIC DNA]</scope>
    <source>
        <strain evidence="3">cv. 10/8</strain>
        <tissue evidence="2">Leaf</tissue>
    </source>
</reference>
<accession>A0A392SV44</accession>
<protein>
    <submittedName>
        <fullName evidence="2">Uncharacterized protein</fullName>
    </submittedName>
</protein>
<dbReference type="Proteomes" id="UP000265520">
    <property type="component" value="Unassembled WGS sequence"/>
</dbReference>
<keyword evidence="1" id="KW-0732">Signal</keyword>
<organism evidence="2 3">
    <name type="scientific">Trifolium medium</name>
    <dbReference type="NCBI Taxonomy" id="97028"/>
    <lineage>
        <taxon>Eukaryota</taxon>
        <taxon>Viridiplantae</taxon>
        <taxon>Streptophyta</taxon>
        <taxon>Embryophyta</taxon>
        <taxon>Tracheophyta</taxon>
        <taxon>Spermatophyta</taxon>
        <taxon>Magnoliopsida</taxon>
        <taxon>eudicotyledons</taxon>
        <taxon>Gunneridae</taxon>
        <taxon>Pentapetalae</taxon>
        <taxon>rosids</taxon>
        <taxon>fabids</taxon>
        <taxon>Fabales</taxon>
        <taxon>Fabaceae</taxon>
        <taxon>Papilionoideae</taxon>
        <taxon>50 kb inversion clade</taxon>
        <taxon>NPAAA clade</taxon>
        <taxon>Hologalegina</taxon>
        <taxon>IRL clade</taxon>
        <taxon>Trifolieae</taxon>
        <taxon>Trifolium</taxon>
    </lineage>
</organism>
<comment type="caution">
    <text evidence="2">The sequence shown here is derived from an EMBL/GenBank/DDBJ whole genome shotgun (WGS) entry which is preliminary data.</text>
</comment>